<comment type="caution">
    <text evidence="1">The sequence shown here is derived from an EMBL/GenBank/DDBJ whole genome shotgun (WGS) entry which is preliminary data.</text>
</comment>
<reference evidence="1" key="1">
    <citation type="submission" date="2021-06" db="EMBL/GenBank/DDBJ databases">
        <authorList>
            <person name="Kallberg Y."/>
            <person name="Tangrot J."/>
            <person name="Rosling A."/>
        </authorList>
    </citation>
    <scope>NUCLEOTIDE SEQUENCE</scope>
    <source>
        <strain evidence="1">28 12/20/2015</strain>
    </source>
</reference>
<evidence type="ECO:0000313" key="1">
    <source>
        <dbReference type="EMBL" id="CAG8474712.1"/>
    </source>
</evidence>
<proteinExistence type="predicted"/>
<dbReference type="Proteomes" id="UP000789366">
    <property type="component" value="Unassembled WGS sequence"/>
</dbReference>
<gene>
    <name evidence="1" type="ORF">SPELUC_LOCUS1855</name>
</gene>
<sequence length="759" mass="88888">MKDMEKELVKYLKLNYGLQYQNGSFTHTEVLVDNGQLEMEEYHEIFIYEPTVKKQISSWDMISEKNPKPNSTENKSSTNSLNEAHVKLLIPTFKITYIGNILDSFKFDMKEDTKLHEQFLAETVLVGGGLIIKNALDFENKLELDLLKAYIIWTIDEIRSEHKHKRPFKKEPISDLSKLYDLNDNQLCDVKQLDAYIKQICSYQEFPIIAYEKVIPAFMRLDKQLQENFMDFHKIPKQISFEIVGRLVPGISCFHQEQNIKEFLMTNITINFPHWIKKHYLEHGLLATPNGFVNSKKKVIEFLHIPKFKIIESTYLRIFHVKNQMDLSPWTDESAISQITPLISTVFQDSKIKAIACNVIQEQLEIQIDINENEVKISNQLRDDIMKALGRNKPYKELMNVFKEYGYLFCKAYIFGNSLESISYPGMSTETKQEHKTFKRHGLTEEQEDFITTWKDFQSKFKVKSFLYDHSVVEPEEMDKWLNSDNSEYPETWHIVKRSELIPIWELLDSNIQEKIRKLFENKQILMKGEEIIQNNIRYHRIKLNPPLQRNNYHVIGSIVTNNYEKIDLTIKFQLMDCDGFSAIIEEPNIELIDSEFKICWVLIGNPLILKDFDNQYNDIKILTNSITIDLNNKRNLKVIEIDAADESEEFSPNCIIATSFDLPPMNFEPNFQKDVVLEIVNNSCQEISLLLEDKAMPISCSLVWHAIYVMQQGTKIPSDLHQIPWRHLGHHLKPELSEDAIDRANILNKGDWPKKGKK</sequence>
<name>A0ACA9KHV1_9GLOM</name>
<accession>A0ACA9KHV1</accession>
<organism evidence="1 2">
    <name type="scientific">Cetraspora pellucida</name>
    <dbReference type="NCBI Taxonomy" id="1433469"/>
    <lineage>
        <taxon>Eukaryota</taxon>
        <taxon>Fungi</taxon>
        <taxon>Fungi incertae sedis</taxon>
        <taxon>Mucoromycota</taxon>
        <taxon>Glomeromycotina</taxon>
        <taxon>Glomeromycetes</taxon>
        <taxon>Diversisporales</taxon>
        <taxon>Gigasporaceae</taxon>
        <taxon>Cetraspora</taxon>
    </lineage>
</organism>
<feature type="non-terminal residue" evidence="1">
    <location>
        <position position="759"/>
    </location>
</feature>
<keyword evidence="2" id="KW-1185">Reference proteome</keyword>
<protein>
    <submittedName>
        <fullName evidence="1">3976_t:CDS:1</fullName>
    </submittedName>
</protein>
<evidence type="ECO:0000313" key="2">
    <source>
        <dbReference type="Proteomes" id="UP000789366"/>
    </source>
</evidence>
<dbReference type="EMBL" id="CAJVPW010001076">
    <property type="protein sequence ID" value="CAG8474712.1"/>
    <property type="molecule type" value="Genomic_DNA"/>
</dbReference>